<accession>A0A6B2G451</accession>
<feature type="chain" id="PRO_5025512419" evidence="1">
    <location>
        <begin position="19"/>
        <end position="150"/>
    </location>
</feature>
<dbReference type="EMBL" id="GHBR01004896">
    <property type="protein sequence ID" value="NDJ98272.1"/>
    <property type="molecule type" value="Transcribed_RNA"/>
</dbReference>
<dbReference type="SMART" id="SM00737">
    <property type="entry name" value="ML"/>
    <property type="match status" value="1"/>
</dbReference>
<protein>
    <submittedName>
        <fullName evidence="3">Ecdysteroid-regulated 16 kDa protein (Trinotate prediction)</fullName>
    </submittedName>
</protein>
<dbReference type="AlphaFoldDB" id="A0A6B2G451"/>
<keyword evidence="1" id="KW-0732">Signal</keyword>
<dbReference type="InterPro" id="IPR014756">
    <property type="entry name" value="Ig_E-set"/>
</dbReference>
<organism evidence="3">
    <name type="scientific">Myxobolus squamalis</name>
    <name type="common">Myxosporean</name>
    <dbReference type="NCBI Taxonomy" id="59785"/>
    <lineage>
        <taxon>Eukaryota</taxon>
        <taxon>Metazoa</taxon>
        <taxon>Cnidaria</taxon>
        <taxon>Myxozoa</taxon>
        <taxon>Myxosporea</taxon>
        <taxon>Bivalvulida</taxon>
        <taxon>Platysporina</taxon>
        <taxon>Myxobolidae</taxon>
        <taxon>Myxobolus</taxon>
    </lineage>
</organism>
<evidence type="ECO:0000313" key="3">
    <source>
        <dbReference type="EMBL" id="NDJ98272.1"/>
    </source>
</evidence>
<evidence type="ECO:0000256" key="1">
    <source>
        <dbReference type="SAM" id="SignalP"/>
    </source>
</evidence>
<dbReference type="SUPFAM" id="SSF81296">
    <property type="entry name" value="E set domains"/>
    <property type="match status" value="1"/>
</dbReference>
<dbReference type="Pfam" id="PF02221">
    <property type="entry name" value="E1_DerP2_DerF2"/>
    <property type="match status" value="1"/>
</dbReference>
<feature type="domain" description="MD-2-related lipid-recognition" evidence="2">
    <location>
        <begin position="24"/>
        <end position="147"/>
    </location>
</feature>
<reference evidence="3" key="1">
    <citation type="submission" date="2018-11" db="EMBL/GenBank/DDBJ databases">
        <title>Myxobolus squamalis genome and transcriptome.</title>
        <authorList>
            <person name="Yahalomi D."/>
            <person name="Atkinson S.D."/>
            <person name="Neuhof M."/>
            <person name="Chang E.S."/>
            <person name="Philippe H."/>
            <person name="Cartwright P."/>
            <person name="Bartholomew J.L."/>
            <person name="Huchon D."/>
        </authorList>
    </citation>
    <scope>NUCLEOTIDE SEQUENCE</scope>
    <source>
        <strain evidence="3">71B08</strain>
        <tissue evidence="3">Whole</tissue>
    </source>
</reference>
<dbReference type="Gene3D" id="2.60.40.770">
    <property type="match status" value="1"/>
</dbReference>
<sequence length="150" mass="17040">MKFKIFFLYLTLIQIGSSLKSNYSTQCRNRKYLSINASISIEGCNTSPCKVKRGSICNVTLNFTPTTQLTTIEVGVSTVVFWIRFYFPGLEVNGCKYLPEICPLEADKPEMFFLPLGIPWYAPQGVRDVRIELNSGKDHVLCYDTQVHIV</sequence>
<feature type="signal peptide" evidence="1">
    <location>
        <begin position="1"/>
        <end position="18"/>
    </location>
</feature>
<name>A0A6B2G451_MYXSQ</name>
<evidence type="ECO:0000259" key="2">
    <source>
        <dbReference type="SMART" id="SM00737"/>
    </source>
</evidence>
<dbReference type="InterPro" id="IPR003172">
    <property type="entry name" value="ML_dom"/>
</dbReference>
<proteinExistence type="predicted"/>